<reference evidence="18 19" key="3">
    <citation type="journal article" date="2016" name="Sci. Rep.">
        <title>Genome-wide diversity and gene expression profiling of Babesia microti isolates identify polymorphic genes that mediate host-pathogen interactions.</title>
        <authorList>
            <person name="Silva J.C."/>
            <person name="Cornillot E."/>
            <person name="McCracken C."/>
            <person name="Usmani-Brown S."/>
            <person name="Dwivedi A."/>
            <person name="Ifeonu O.O."/>
            <person name="Crabtree J."/>
            <person name="Gotia H.T."/>
            <person name="Virji A.Z."/>
            <person name="Reynes C."/>
            <person name="Colinge J."/>
            <person name="Kumar V."/>
            <person name="Lawres L."/>
            <person name="Pazzi J.E."/>
            <person name="Pablo J.V."/>
            <person name="Hung C."/>
            <person name="Brancato J."/>
            <person name="Kumari P."/>
            <person name="Orvis J."/>
            <person name="Tretina K."/>
            <person name="Chibucos M."/>
            <person name="Ott S."/>
            <person name="Sadzewicz L."/>
            <person name="Sengamalay N."/>
            <person name="Shetty A.C."/>
            <person name="Su Q."/>
            <person name="Tallon L."/>
            <person name="Fraser C.M."/>
            <person name="Frutos R."/>
            <person name="Molina D.M."/>
            <person name="Krause P.J."/>
            <person name="Ben Mamoun C."/>
        </authorList>
    </citation>
    <scope>NUCLEOTIDE SEQUENCE [LARGE SCALE GENOMIC DNA]</scope>
    <source>
        <strain evidence="18 19">RI</strain>
    </source>
</reference>
<dbReference type="EC" id="2.7.11.1" evidence="2"/>
<dbReference type="Gene3D" id="1.10.510.10">
    <property type="entry name" value="Transferase(Phosphotransferase) domain 1"/>
    <property type="match status" value="1"/>
</dbReference>
<feature type="domain" description="EF-hand" evidence="17">
    <location>
        <begin position="477"/>
        <end position="505"/>
    </location>
</feature>
<dbReference type="OMA" id="LEHEWIR"/>
<evidence type="ECO:0000256" key="15">
    <source>
        <dbReference type="SAM" id="MobiDB-lite"/>
    </source>
</evidence>
<name>A0A0K3AQH2_BABMR</name>
<evidence type="ECO:0000256" key="6">
    <source>
        <dbReference type="ARBA" id="ARBA00022737"/>
    </source>
</evidence>
<evidence type="ECO:0000256" key="1">
    <source>
        <dbReference type="ARBA" id="ARBA00001946"/>
    </source>
</evidence>
<dbReference type="PROSITE" id="PS00018">
    <property type="entry name" value="EF_HAND_1"/>
    <property type="match status" value="4"/>
</dbReference>
<feature type="domain" description="EF-hand" evidence="17">
    <location>
        <begin position="357"/>
        <end position="392"/>
    </location>
</feature>
<dbReference type="SMART" id="SM00054">
    <property type="entry name" value="EFh"/>
    <property type="match status" value="4"/>
</dbReference>
<evidence type="ECO:0000313" key="18">
    <source>
        <dbReference type="EMBL" id="CTQ40878.1"/>
    </source>
</evidence>
<feature type="domain" description="EF-hand" evidence="17">
    <location>
        <begin position="438"/>
        <end position="473"/>
    </location>
</feature>
<feature type="region of interest" description="Disordered" evidence="15">
    <location>
        <begin position="1"/>
        <end position="29"/>
    </location>
</feature>
<dbReference type="InterPro" id="IPR011009">
    <property type="entry name" value="Kinase-like_dom_sf"/>
</dbReference>
<evidence type="ECO:0000256" key="3">
    <source>
        <dbReference type="ARBA" id="ARBA00022527"/>
    </source>
</evidence>
<comment type="similarity">
    <text evidence="11">Belongs to the protein kinase superfamily. Ser/Thr protein kinase family. CDPK subfamily.</text>
</comment>
<keyword evidence="10 14" id="KW-0067">ATP-binding</keyword>
<evidence type="ECO:0000313" key="19">
    <source>
        <dbReference type="Proteomes" id="UP000002899"/>
    </source>
</evidence>
<evidence type="ECO:0000256" key="11">
    <source>
        <dbReference type="ARBA" id="ARBA00024334"/>
    </source>
</evidence>
<dbReference type="SMART" id="SM00220">
    <property type="entry name" value="S_TKc"/>
    <property type="match status" value="1"/>
</dbReference>
<comment type="catalytic activity">
    <reaction evidence="12">
        <text>L-threonyl-[protein] + ATP = O-phospho-L-threonyl-[protein] + ADP + H(+)</text>
        <dbReference type="Rhea" id="RHEA:46608"/>
        <dbReference type="Rhea" id="RHEA-COMP:11060"/>
        <dbReference type="Rhea" id="RHEA-COMP:11605"/>
        <dbReference type="ChEBI" id="CHEBI:15378"/>
        <dbReference type="ChEBI" id="CHEBI:30013"/>
        <dbReference type="ChEBI" id="CHEBI:30616"/>
        <dbReference type="ChEBI" id="CHEBI:61977"/>
        <dbReference type="ChEBI" id="CHEBI:456216"/>
        <dbReference type="EC" id="2.7.11.1"/>
    </reaction>
</comment>
<keyword evidence="4 18" id="KW-0808">Transferase</keyword>
<dbReference type="GO" id="GO:0005524">
    <property type="term" value="F:ATP binding"/>
    <property type="evidence" value="ECO:0007669"/>
    <property type="project" value="UniProtKB-UniRule"/>
</dbReference>
<keyword evidence="5" id="KW-0479">Metal-binding</keyword>
<dbReference type="InterPro" id="IPR011992">
    <property type="entry name" value="EF-hand-dom_pair"/>
</dbReference>
<evidence type="ECO:0000256" key="12">
    <source>
        <dbReference type="ARBA" id="ARBA00047899"/>
    </source>
</evidence>
<evidence type="ECO:0000259" key="16">
    <source>
        <dbReference type="PROSITE" id="PS50011"/>
    </source>
</evidence>
<dbReference type="FunFam" id="3.30.200.20:FF:000315">
    <property type="entry name" value="Calcium-dependent protein kinase 3"/>
    <property type="match status" value="1"/>
</dbReference>
<dbReference type="AlphaFoldDB" id="A0A0K3AQH2"/>
<dbReference type="InterPro" id="IPR018247">
    <property type="entry name" value="EF_Hand_1_Ca_BS"/>
</dbReference>
<reference evidence="18 19" key="1">
    <citation type="journal article" date="2012" name="Nucleic Acids Res.">
        <title>Sequencing of the smallest Apicomplexan genome from the human pathogen Babesia microti.</title>
        <authorList>
            <person name="Cornillot E."/>
            <person name="Hadj-Kaddour K."/>
            <person name="Dassouli A."/>
            <person name="Noel B."/>
            <person name="Ranwez V."/>
            <person name="Vacherie B."/>
            <person name="Augagneur Y."/>
            <person name="Bres V."/>
            <person name="Duclos A."/>
            <person name="Randazzo S."/>
            <person name="Carcy B."/>
            <person name="Debierre-Grockiego F."/>
            <person name="Delbecq S."/>
            <person name="Moubri-Menage K."/>
            <person name="Shams-Eldin H."/>
            <person name="Usmani-Brown S."/>
            <person name="Bringaud F."/>
            <person name="Wincker P."/>
            <person name="Vivares C.P."/>
            <person name="Schwarz R.T."/>
            <person name="Schetters T.P."/>
            <person name="Krause P.J."/>
            <person name="Gorenflot A."/>
            <person name="Berry V."/>
            <person name="Barbe V."/>
            <person name="Ben Mamoun C."/>
        </authorList>
    </citation>
    <scope>NUCLEOTIDE SEQUENCE [LARGE SCALE GENOMIC DNA]</scope>
    <source>
        <strain evidence="18 19">RI</strain>
    </source>
</reference>
<dbReference type="InterPro" id="IPR008271">
    <property type="entry name" value="Ser/Thr_kinase_AS"/>
</dbReference>
<keyword evidence="6" id="KW-0677">Repeat</keyword>
<dbReference type="FunFam" id="1.10.510.10:FF:000568">
    <property type="entry name" value="Calmodulin-domain protein kinase 1"/>
    <property type="match status" value="1"/>
</dbReference>
<evidence type="ECO:0000256" key="2">
    <source>
        <dbReference type="ARBA" id="ARBA00012513"/>
    </source>
</evidence>
<dbReference type="Gene3D" id="1.10.238.10">
    <property type="entry name" value="EF-hand"/>
    <property type="match status" value="2"/>
</dbReference>
<evidence type="ECO:0000256" key="4">
    <source>
        <dbReference type="ARBA" id="ARBA00022679"/>
    </source>
</evidence>
<dbReference type="InterPro" id="IPR050205">
    <property type="entry name" value="CDPK_Ser/Thr_kinases"/>
</dbReference>
<dbReference type="SUPFAM" id="SSF56112">
    <property type="entry name" value="Protein kinase-like (PK-like)"/>
    <property type="match status" value="1"/>
</dbReference>
<feature type="compositionally biased region" description="Polar residues" evidence="15">
    <location>
        <begin position="9"/>
        <end position="26"/>
    </location>
</feature>
<dbReference type="PROSITE" id="PS00107">
    <property type="entry name" value="PROTEIN_KINASE_ATP"/>
    <property type="match status" value="1"/>
</dbReference>
<dbReference type="PROSITE" id="PS50011">
    <property type="entry name" value="PROTEIN_KINASE_DOM"/>
    <property type="match status" value="1"/>
</dbReference>
<dbReference type="Pfam" id="PF13499">
    <property type="entry name" value="EF-hand_7"/>
    <property type="match status" value="2"/>
</dbReference>
<dbReference type="GeneID" id="24424914"/>
<organism evidence="18 19">
    <name type="scientific">Babesia microti (strain RI)</name>
    <dbReference type="NCBI Taxonomy" id="1133968"/>
    <lineage>
        <taxon>Eukaryota</taxon>
        <taxon>Sar</taxon>
        <taxon>Alveolata</taxon>
        <taxon>Apicomplexa</taxon>
        <taxon>Aconoidasida</taxon>
        <taxon>Piroplasmida</taxon>
        <taxon>Babesiidae</taxon>
        <taxon>Babesia</taxon>
    </lineage>
</organism>
<dbReference type="GO" id="GO:0106310">
    <property type="term" value="F:protein serine kinase activity"/>
    <property type="evidence" value="ECO:0007669"/>
    <property type="project" value="RHEA"/>
</dbReference>
<evidence type="ECO:0000256" key="13">
    <source>
        <dbReference type="ARBA" id="ARBA00048679"/>
    </source>
</evidence>
<accession>A0A0K3AQH2</accession>
<feature type="binding site" evidence="14">
    <location>
        <position position="83"/>
    </location>
    <ligand>
        <name>ATP</name>
        <dbReference type="ChEBI" id="CHEBI:30616"/>
    </ligand>
</feature>
<keyword evidence="9" id="KW-0106">Calcium</keyword>
<evidence type="ECO:0000256" key="10">
    <source>
        <dbReference type="ARBA" id="ARBA00022840"/>
    </source>
</evidence>
<evidence type="ECO:0000256" key="9">
    <source>
        <dbReference type="ARBA" id="ARBA00022837"/>
    </source>
</evidence>
<dbReference type="RefSeq" id="XP_012648889.1">
    <property type="nucleotide sequence ID" value="XM_012793435.1"/>
</dbReference>
<protein>
    <recommendedName>
        <fullName evidence="2">non-specific serine/threonine protein kinase</fullName>
        <ecNumber evidence="2">2.7.11.1</ecNumber>
    </recommendedName>
</protein>
<dbReference type="KEGG" id="bmic:BMR1_03g01395"/>
<evidence type="ECO:0000256" key="5">
    <source>
        <dbReference type="ARBA" id="ARBA00022723"/>
    </source>
</evidence>
<feature type="domain" description="Protein kinase" evidence="16">
    <location>
        <begin position="54"/>
        <end position="311"/>
    </location>
</feature>
<dbReference type="InterPro" id="IPR000719">
    <property type="entry name" value="Prot_kinase_dom"/>
</dbReference>
<dbReference type="OrthoDB" id="40902at2759"/>
<dbReference type="FunFam" id="1.10.238.10:FF:000003">
    <property type="entry name" value="Calmodulin A"/>
    <property type="match status" value="1"/>
</dbReference>
<dbReference type="SMR" id="A0A0K3AQH2"/>
<reference evidence="18 19" key="2">
    <citation type="journal article" date="2013" name="PLoS ONE">
        <title>Whole genome mapping and re-organization of the nuclear and mitochondrial genomes of Babesia microti isolates.</title>
        <authorList>
            <person name="Cornillot E."/>
            <person name="Dassouli A."/>
            <person name="Garg A."/>
            <person name="Pachikara N."/>
            <person name="Randazzo S."/>
            <person name="Depoix D."/>
            <person name="Carcy B."/>
            <person name="Delbecq S."/>
            <person name="Frutos R."/>
            <person name="Silva J.C."/>
            <person name="Sutton R."/>
            <person name="Krause P.J."/>
            <person name="Mamoun C.B."/>
        </authorList>
    </citation>
    <scope>NUCLEOTIDE SEQUENCE [LARGE SCALE GENOMIC DNA]</scope>
    <source>
        <strain evidence="18 19">RI</strain>
    </source>
</reference>
<dbReference type="EMBL" id="LN871598">
    <property type="protein sequence ID" value="CTQ40878.1"/>
    <property type="molecule type" value="Genomic_DNA"/>
</dbReference>
<keyword evidence="8 18" id="KW-0418">Kinase</keyword>
<dbReference type="PANTHER" id="PTHR24349">
    <property type="entry name" value="SERINE/THREONINE-PROTEIN KINASE"/>
    <property type="match status" value="1"/>
</dbReference>
<dbReference type="CDD" id="cd00051">
    <property type="entry name" value="EFh"/>
    <property type="match status" value="1"/>
</dbReference>
<keyword evidence="19" id="KW-1185">Reference proteome</keyword>
<evidence type="ECO:0000256" key="7">
    <source>
        <dbReference type="ARBA" id="ARBA00022741"/>
    </source>
</evidence>
<comment type="catalytic activity">
    <reaction evidence="13">
        <text>L-seryl-[protein] + ATP = O-phospho-L-seryl-[protein] + ADP + H(+)</text>
        <dbReference type="Rhea" id="RHEA:17989"/>
        <dbReference type="Rhea" id="RHEA-COMP:9863"/>
        <dbReference type="Rhea" id="RHEA-COMP:11604"/>
        <dbReference type="ChEBI" id="CHEBI:15378"/>
        <dbReference type="ChEBI" id="CHEBI:29999"/>
        <dbReference type="ChEBI" id="CHEBI:30616"/>
        <dbReference type="ChEBI" id="CHEBI:83421"/>
        <dbReference type="ChEBI" id="CHEBI:456216"/>
        <dbReference type="EC" id="2.7.11.1"/>
    </reaction>
</comment>
<feature type="domain" description="EF-hand" evidence="17">
    <location>
        <begin position="402"/>
        <end position="437"/>
    </location>
</feature>
<proteinExistence type="inferred from homology"/>
<evidence type="ECO:0000256" key="8">
    <source>
        <dbReference type="ARBA" id="ARBA00022777"/>
    </source>
</evidence>
<dbReference type="CDD" id="cd05117">
    <property type="entry name" value="STKc_CAMK"/>
    <property type="match status" value="1"/>
</dbReference>
<dbReference type="InterPro" id="IPR002048">
    <property type="entry name" value="EF_hand_dom"/>
</dbReference>
<dbReference type="PROSITE" id="PS50222">
    <property type="entry name" value="EF_HAND_2"/>
    <property type="match status" value="4"/>
</dbReference>
<keyword evidence="7 14" id="KW-0547">Nucleotide-binding</keyword>
<dbReference type="Proteomes" id="UP000002899">
    <property type="component" value="Chromosome III"/>
</dbReference>
<dbReference type="GO" id="GO:0005509">
    <property type="term" value="F:calcium ion binding"/>
    <property type="evidence" value="ECO:0007669"/>
    <property type="project" value="InterPro"/>
</dbReference>
<dbReference type="SUPFAM" id="SSF47473">
    <property type="entry name" value="EF-hand"/>
    <property type="match status" value="1"/>
</dbReference>
<evidence type="ECO:0000256" key="14">
    <source>
        <dbReference type="PROSITE-ProRule" id="PRU10141"/>
    </source>
</evidence>
<keyword evidence="3" id="KW-0723">Serine/threonine-protein kinase</keyword>
<dbReference type="VEuPathDB" id="PiroplasmaDB:BMR1_03g01395"/>
<evidence type="ECO:0000259" key="17">
    <source>
        <dbReference type="PROSITE" id="PS50222"/>
    </source>
</evidence>
<gene>
    <name evidence="18" type="ORF">BMR1_03g01395</name>
</gene>
<dbReference type="PROSITE" id="PS00108">
    <property type="entry name" value="PROTEIN_KINASE_ST"/>
    <property type="match status" value="1"/>
</dbReference>
<dbReference type="Pfam" id="PF00069">
    <property type="entry name" value="Pkinase"/>
    <property type="match status" value="1"/>
</dbReference>
<dbReference type="Gene3D" id="3.30.200.20">
    <property type="entry name" value="Phosphorylase Kinase, domain 1"/>
    <property type="match status" value="1"/>
</dbReference>
<dbReference type="GO" id="GO:0004674">
    <property type="term" value="F:protein serine/threonine kinase activity"/>
    <property type="evidence" value="ECO:0007669"/>
    <property type="project" value="UniProtKB-KW"/>
</dbReference>
<sequence>MGTAESKLRSPNNTGRTAPKSSNRSMNKYGRSDRLIVKPGMFVQNHNSVFSENYKAIKLLGKGSFGEVLLCCNRSTGMQCAVKIISKGNVKRTSDRESLLREIELLKELDHPHIMKLFEFFEDRGYYYLVTEYYSGGELFDEISARKRFNEFDAAVIIKQVLNGINYMHKHNIVHRDLKPENLVLESKNDIKRIRIIDFGLSTHFDVDKKMKDRIGTAYYIAPEVLKGTYNEKCDIWSTGVILYILLCGYPPFNGPNENEIIKKVTAGKFSFSGQQWSRVSDGAKNLIEKMLTFNPYTRISADKALLHPWLCKHTKDDPTNLPLLENTIKNIRSFHYTHRLAQAALLYIGSKLMSKDETRDLTDIFKKMDKNGDGQIDRDELISGYKDYARLKRDVNFKEEMVEEYVDNILLQIDFNKNGFIDYSEFITVAANYSSLTSNDKLEEAFKLFDADKSGKISSKELSNVFGVSYLDPVVWKNILQQVDLNRDGEIDFIEFKAMLRKFR</sequence>
<comment type="cofactor">
    <cofactor evidence="1">
        <name>Mg(2+)</name>
        <dbReference type="ChEBI" id="CHEBI:18420"/>
    </cofactor>
</comment>
<dbReference type="InterPro" id="IPR017441">
    <property type="entry name" value="Protein_kinase_ATP_BS"/>
</dbReference>